<evidence type="ECO:0000256" key="9">
    <source>
        <dbReference type="RuleBase" id="RU361193"/>
    </source>
</evidence>
<comment type="similarity">
    <text evidence="3 9">Belongs to the glycosyl hydrolase 47 family.</text>
</comment>
<feature type="active site" evidence="6">
    <location>
        <position position="421"/>
    </location>
</feature>
<gene>
    <name evidence="11" type="primary">MAN1A1</name>
    <name evidence="11" type="ORF">HK097_004102</name>
</gene>
<feature type="non-terminal residue" evidence="11">
    <location>
        <position position="1"/>
    </location>
</feature>
<evidence type="ECO:0000256" key="7">
    <source>
        <dbReference type="PIRSR" id="PIRSR601382-2"/>
    </source>
</evidence>
<dbReference type="GO" id="GO:0004571">
    <property type="term" value="F:mannosyl-oligosaccharide 1,2-alpha-mannosidase activity"/>
    <property type="evidence" value="ECO:0007669"/>
    <property type="project" value="InterPro"/>
</dbReference>
<feature type="binding site" evidence="7">
    <location>
        <position position="507"/>
    </location>
    <ligand>
        <name>Ca(2+)</name>
        <dbReference type="ChEBI" id="CHEBI:29108"/>
    </ligand>
</feature>
<evidence type="ECO:0000256" key="4">
    <source>
        <dbReference type="ARBA" id="ARBA00022801"/>
    </source>
</evidence>
<keyword evidence="7" id="KW-0479">Metal-binding</keyword>
<comment type="pathway">
    <text evidence="2">Protein modification; protein glycosylation.</text>
</comment>
<feature type="disulfide bond" evidence="8">
    <location>
        <begin position="355"/>
        <end position="387"/>
    </location>
</feature>
<dbReference type="EC" id="3.2.1.-" evidence="9"/>
<dbReference type="InterPro" id="IPR036026">
    <property type="entry name" value="Seven-hairpin_glycosidases"/>
</dbReference>
<proteinExistence type="inferred from homology"/>
<feature type="region of interest" description="Disordered" evidence="10">
    <location>
        <begin position="561"/>
        <end position="633"/>
    </location>
</feature>
<evidence type="ECO:0000256" key="3">
    <source>
        <dbReference type="ARBA" id="ARBA00007658"/>
    </source>
</evidence>
<sequence>MISLILASIYYATVPWKVLWKLQEDAETLRHRHSPTPLATVNNVVGSGTQPLMLDPFLGRDRGHEDRDKMEFVKKMMMHAWDSYTTYASPADELHPIARKPKNWYDPHTLLSTPIDALDTLFIMNLTSRYTAAKSLVLSSLNLNLNTSINVFETTIRILGGLLSAYELEGDERLLERATELGRKFVNGGVFETRTGFALNYLNLASGVALDSGGSAMTANLAEMGTLQLEMQYLSDLTGDGVFAQKALFIYEQLHAMNRTFKGLYPSDYAADNLEVTSEKYGIGAGADSFYEYLLKIWLATGEERYRDWYIDAANDIANHLVNVSEDGANYFVPDTYYWQSVGLNPGTHFHHLTCFAGGMLSLGALTHRHANWTVHLDLGRRITDTCVRAYISTPTGLAGETSVGTNLTRPGDGNYAQRPELVESLFYMWRLTHDPYWREAGWKIVQSIEKWCRGEGGYHGLKSVWYTELEPNDTQESFFLAETLKYLYLLFASDDLIPLEKYVFNTEAHPLSVRGHGKRSDPSRWVRIPKDGEWYRPVGEVRDLTEEWVLRRERGVNERRAELQERSRKEAEEIQRRFEEGRKEEEQRLEEIERERRMKEREERVRGVGGGGGREEDERKKERDRIMKEREDRMRGVYEKKVAAEGG</sequence>
<keyword evidence="9" id="KW-0326">Glycosidase</keyword>
<dbReference type="Pfam" id="PF01532">
    <property type="entry name" value="Glyco_hydro_47"/>
    <property type="match status" value="1"/>
</dbReference>
<feature type="active site" evidence="6">
    <location>
        <position position="288"/>
    </location>
</feature>
<evidence type="ECO:0000256" key="10">
    <source>
        <dbReference type="SAM" id="MobiDB-lite"/>
    </source>
</evidence>
<evidence type="ECO:0000313" key="11">
    <source>
        <dbReference type="EMBL" id="KAJ3035793.1"/>
    </source>
</evidence>
<dbReference type="Proteomes" id="UP001212841">
    <property type="component" value="Unassembled WGS sequence"/>
</dbReference>
<feature type="active site" description="Proton donor" evidence="6">
    <location>
        <position position="153"/>
    </location>
</feature>
<dbReference type="InterPro" id="IPR001382">
    <property type="entry name" value="Glyco_hydro_47"/>
</dbReference>
<reference evidence="11" key="1">
    <citation type="submission" date="2020-05" db="EMBL/GenBank/DDBJ databases">
        <title>Phylogenomic resolution of chytrid fungi.</title>
        <authorList>
            <person name="Stajich J.E."/>
            <person name="Amses K."/>
            <person name="Simmons R."/>
            <person name="Seto K."/>
            <person name="Myers J."/>
            <person name="Bonds A."/>
            <person name="Quandt C.A."/>
            <person name="Barry K."/>
            <person name="Liu P."/>
            <person name="Grigoriev I."/>
            <person name="Longcore J.E."/>
            <person name="James T.Y."/>
        </authorList>
    </citation>
    <scope>NUCLEOTIDE SEQUENCE</scope>
    <source>
        <strain evidence="11">JEL0318</strain>
    </source>
</reference>
<organism evidence="11 12">
    <name type="scientific">Rhizophlyctis rosea</name>
    <dbReference type="NCBI Taxonomy" id="64517"/>
    <lineage>
        <taxon>Eukaryota</taxon>
        <taxon>Fungi</taxon>
        <taxon>Fungi incertae sedis</taxon>
        <taxon>Chytridiomycota</taxon>
        <taxon>Chytridiomycota incertae sedis</taxon>
        <taxon>Chytridiomycetes</taxon>
        <taxon>Rhizophlyctidales</taxon>
        <taxon>Rhizophlyctidaceae</taxon>
        <taxon>Rhizophlyctis</taxon>
    </lineage>
</organism>
<dbReference type="GO" id="GO:0005509">
    <property type="term" value="F:calcium ion binding"/>
    <property type="evidence" value="ECO:0007669"/>
    <property type="project" value="InterPro"/>
</dbReference>
<comment type="cofactor">
    <cofactor evidence="1 7">
        <name>Ca(2+)</name>
        <dbReference type="ChEBI" id="CHEBI:29108"/>
    </cofactor>
</comment>
<accession>A0AAD5WXL2</accession>
<comment type="caution">
    <text evidence="11">The sequence shown here is derived from an EMBL/GenBank/DDBJ whole genome shotgun (WGS) entry which is preliminary data.</text>
</comment>
<dbReference type="GO" id="GO:0005783">
    <property type="term" value="C:endoplasmic reticulum"/>
    <property type="evidence" value="ECO:0007669"/>
    <property type="project" value="TreeGrafter"/>
</dbReference>
<name>A0AAD5WXL2_9FUNG</name>
<evidence type="ECO:0000313" key="12">
    <source>
        <dbReference type="Proteomes" id="UP001212841"/>
    </source>
</evidence>
<feature type="compositionally biased region" description="Basic and acidic residues" evidence="10">
    <location>
        <begin position="614"/>
        <end position="633"/>
    </location>
</feature>
<dbReference type="SUPFAM" id="SSF48225">
    <property type="entry name" value="Seven-hairpin glycosidases"/>
    <property type="match status" value="1"/>
</dbReference>
<dbReference type="PANTHER" id="PTHR11742:SF6">
    <property type="entry name" value="MANNOSYL-OLIGOSACCHARIDE ALPHA-1,2-MANNOSIDASE IA-RELATED"/>
    <property type="match status" value="1"/>
</dbReference>
<dbReference type="PRINTS" id="PR00747">
    <property type="entry name" value="GLYHDRLASE47"/>
</dbReference>
<evidence type="ECO:0000256" key="6">
    <source>
        <dbReference type="PIRSR" id="PIRSR601382-1"/>
    </source>
</evidence>
<evidence type="ECO:0000256" key="5">
    <source>
        <dbReference type="ARBA" id="ARBA00023157"/>
    </source>
</evidence>
<dbReference type="GO" id="GO:0005975">
    <property type="term" value="P:carbohydrate metabolic process"/>
    <property type="evidence" value="ECO:0007669"/>
    <property type="project" value="InterPro"/>
</dbReference>
<keyword evidence="4 9" id="KW-0378">Hydrolase</keyword>
<feature type="compositionally biased region" description="Basic and acidic residues" evidence="10">
    <location>
        <begin position="561"/>
        <end position="607"/>
    </location>
</feature>
<feature type="active site" description="Proton donor" evidence="6">
    <location>
        <position position="401"/>
    </location>
</feature>
<dbReference type="InterPro" id="IPR050749">
    <property type="entry name" value="Glycosyl_Hydrolase_47"/>
</dbReference>
<evidence type="ECO:0000256" key="1">
    <source>
        <dbReference type="ARBA" id="ARBA00001913"/>
    </source>
</evidence>
<dbReference type="GO" id="GO:0036503">
    <property type="term" value="P:ERAD pathway"/>
    <property type="evidence" value="ECO:0007669"/>
    <property type="project" value="UniProtKB-ARBA"/>
</dbReference>
<dbReference type="PANTHER" id="PTHR11742">
    <property type="entry name" value="MANNOSYL-OLIGOSACCHARIDE ALPHA-1,2-MANNOSIDASE-RELATED"/>
    <property type="match status" value="1"/>
</dbReference>
<evidence type="ECO:0000256" key="2">
    <source>
        <dbReference type="ARBA" id="ARBA00004922"/>
    </source>
</evidence>
<keyword evidence="5 8" id="KW-1015">Disulfide bond</keyword>
<protein>
    <recommendedName>
        <fullName evidence="9">alpha-1,2-Mannosidase</fullName>
        <ecNumber evidence="9">3.2.1.-</ecNumber>
    </recommendedName>
</protein>
<keyword evidence="12" id="KW-1185">Reference proteome</keyword>
<keyword evidence="7" id="KW-0106">Calcium</keyword>
<dbReference type="Gene3D" id="1.50.10.10">
    <property type="match status" value="1"/>
</dbReference>
<dbReference type="InterPro" id="IPR012341">
    <property type="entry name" value="6hp_glycosidase-like_sf"/>
</dbReference>
<evidence type="ECO:0000256" key="8">
    <source>
        <dbReference type="PIRSR" id="PIRSR601382-3"/>
    </source>
</evidence>
<dbReference type="AlphaFoldDB" id="A0AAD5WXL2"/>
<dbReference type="EMBL" id="JADGJD010002007">
    <property type="protein sequence ID" value="KAJ3035793.1"/>
    <property type="molecule type" value="Genomic_DNA"/>
</dbReference>
<dbReference type="GO" id="GO:0000139">
    <property type="term" value="C:Golgi membrane"/>
    <property type="evidence" value="ECO:0007669"/>
    <property type="project" value="TreeGrafter"/>
</dbReference>